<evidence type="ECO:0000313" key="3">
    <source>
        <dbReference type="EMBL" id="WFM83883.1"/>
    </source>
</evidence>
<organism evidence="3 4">
    <name type="scientific">Arcanobacterium canis</name>
    <dbReference type="NCBI Taxonomy" id="999183"/>
    <lineage>
        <taxon>Bacteria</taxon>
        <taxon>Bacillati</taxon>
        <taxon>Actinomycetota</taxon>
        <taxon>Actinomycetes</taxon>
        <taxon>Actinomycetales</taxon>
        <taxon>Actinomycetaceae</taxon>
        <taxon>Arcanobacterium</taxon>
    </lineage>
</organism>
<dbReference type="EMBL" id="CP121208">
    <property type="protein sequence ID" value="WFM83883.1"/>
    <property type="molecule type" value="Genomic_DNA"/>
</dbReference>
<comment type="similarity">
    <text evidence="1">Belongs to the GSP E family.</text>
</comment>
<name>A0ABY8FZK2_9ACTO</name>
<evidence type="ECO:0000256" key="1">
    <source>
        <dbReference type="ARBA" id="ARBA00006611"/>
    </source>
</evidence>
<dbReference type="RefSeq" id="WP_278013278.1">
    <property type="nucleotide sequence ID" value="NZ_CP121208.1"/>
</dbReference>
<reference evidence="3 4" key="1">
    <citation type="submission" date="2023-03" db="EMBL/GenBank/DDBJ databases">
        <title>Complete genome of Arcanobacterium canis strain DSM 25104 isolated in 2010 from a canine otitis externa in Germany.</title>
        <authorList>
            <person name="Borowiak M."/>
            <person name="Kreitlow A."/>
            <person name="Malorny B."/>
            <person name="Laemmler C."/>
            <person name="Prenger-Berninghoff E."/>
            <person name="Ploetz M."/>
            <person name="Abdulmawjood A."/>
        </authorList>
    </citation>
    <scope>NUCLEOTIDE SEQUENCE [LARGE SCALE GENOMIC DNA]</scope>
    <source>
        <strain evidence="3 4">DSM 25104</strain>
    </source>
</reference>
<dbReference type="InterPro" id="IPR050921">
    <property type="entry name" value="T4SS_GSP_E_ATPase"/>
</dbReference>
<sequence length="411" mass="45351">MGAQEWLDRRVREMVREQRIDPMRHPQRLDALIDTAVGEYETLTIAGSVDPITDDEQMRRLLRDDIGGFGAIQPLIDDPEVEEIWINSPSKIFYSKGGVPTLSSIVLRPEQVRQLVERMLVASGRRLDLSSPFVDAALHSGERLHVAIPDITREHWSVNIRKYVVQARSLDMLVERGMLTGEAAKFLSAAMDSGLNVVVSGATQAGKTTMLRALLGEIPSRERIVSAEEVFELHLDHRDVVAMQTRPANIEGRGEVTLRRLVKEALRMRPERIVIGEVRQAEAFDMLIALNSGIPGACTVHANSAREAVNKLCVLPLLAGENVSSDFVVPTVASSIDIVVHVKRERSGQRKVTEIVGLTGRLEGSTVEISELFIDRGRGLVRGLGQVPKLELFEHAGHSLGGTQWDSPLGV</sequence>
<dbReference type="CDD" id="cd01130">
    <property type="entry name" value="VirB11-like_ATPase"/>
    <property type="match status" value="1"/>
</dbReference>
<keyword evidence="4" id="KW-1185">Reference proteome</keyword>
<evidence type="ECO:0000259" key="2">
    <source>
        <dbReference type="Pfam" id="PF00437"/>
    </source>
</evidence>
<dbReference type="PANTHER" id="PTHR30486">
    <property type="entry name" value="TWITCHING MOTILITY PROTEIN PILT"/>
    <property type="match status" value="1"/>
</dbReference>
<feature type="domain" description="Bacterial type II secretion system protein E" evidence="2">
    <location>
        <begin position="70"/>
        <end position="340"/>
    </location>
</feature>
<dbReference type="Pfam" id="PF00437">
    <property type="entry name" value="T2SSE"/>
    <property type="match status" value="1"/>
</dbReference>
<proteinExistence type="inferred from homology"/>
<dbReference type="InterPro" id="IPR001482">
    <property type="entry name" value="T2SS/T4SS_dom"/>
</dbReference>
<evidence type="ECO:0000313" key="4">
    <source>
        <dbReference type="Proteomes" id="UP001215216"/>
    </source>
</evidence>
<dbReference type="SUPFAM" id="SSF52540">
    <property type="entry name" value="P-loop containing nucleoside triphosphate hydrolases"/>
    <property type="match status" value="1"/>
</dbReference>
<dbReference type="Proteomes" id="UP001215216">
    <property type="component" value="Chromosome"/>
</dbReference>
<dbReference type="Gene3D" id="3.30.450.380">
    <property type="match status" value="1"/>
</dbReference>
<protein>
    <submittedName>
        <fullName evidence="3">ATPase, T2SS/T4P/T4SS family</fullName>
    </submittedName>
</protein>
<dbReference type="PANTHER" id="PTHR30486:SF6">
    <property type="entry name" value="TYPE IV PILUS RETRACTATION ATPASE PILT"/>
    <property type="match status" value="1"/>
</dbReference>
<dbReference type="Gene3D" id="3.40.50.300">
    <property type="entry name" value="P-loop containing nucleotide triphosphate hydrolases"/>
    <property type="match status" value="1"/>
</dbReference>
<gene>
    <name evidence="3" type="ORF">P7079_02580</name>
</gene>
<dbReference type="InterPro" id="IPR027417">
    <property type="entry name" value="P-loop_NTPase"/>
</dbReference>
<accession>A0ABY8FZK2</accession>